<dbReference type="OrthoDB" id="556898at2759"/>
<feature type="compositionally biased region" description="Low complexity" evidence="1">
    <location>
        <begin position="43"/>
        <end position="57"/>
    </location>
</feature>
<evidence type="ECO:0000256" key="1">
    <source>
        <dbReference type="SAM" id="MobiDB-lite"/>
    </source>
</evidence>
<dbReference type="AlphaFoldDB" id="A0A835WDN9"/>
<dbReference type="Proteomes" id="UP000650467">
    <property type="component" value="Unassembled WGS sequence"/>
</dbReference>
<organism evidence="2 3">
    <name type="scientific">Chlamydomonas incerta</name>
    <dbReference type="NCBI Taxonomy" id="51695"/>
    <lineage>
        <taxon>Eukaryota</taxon>
        <taxon>Viridiplantae</taxon>
        <taxon>Chlorophyta</taxon>
        <taxon>core chlorophytes</taxon>
        <taxon>Chlorophyceae</taxon>
        <taxon>CS clade</taxon>
        <taxon>Chlamydomonadales</taxon>
        <taxon>Chlamydomonadaceae</taxon>
        <taxon>Chlamydomonas</taxon>
    </lineage>
</organism>
<reference evidence="2" key="1">
    <citation type="journal article" date="2020" name="bioRxiv">
        <title>Comparative genomics of Chlamydomonas.</title>
        <authorList>
            <person name="Craig R.J."/>
            <person name="Hasan A.R."/>
            <person name="Ness R.W."/>
            <person name="Keightley P.D."/>
        </authorList>
    </citation>
    <scope>NUCLEOTIDE SEQUENCE</scope>
    <source>
        <strain evidence="2">SAG 7.73</strain>
    </source>
</reference>
<gene>
    <name evidence="2" type="ORF">HXX76_000072</name>
</gene>
<dbReference type="EMBL" id="JAEHOC010000001">
    <property type="protein sequence ID" value="KAG2445453.1"/>
    <property type="molecule type" value="Genomic_DNA"/>
</dbReference>
<sequence>MDKRPAARRAAAQDARFLDQLCWLCTVPAGDKKAYRPEPRFMSGSSPRTGASSSPSAEGGFVDPLFLEELRRTLLYGAAKPAASTVASPIAVSVLITVF</sequence>
<protein>
    <submittedName>
        <fullName evidence="2">Uncharacterized protein</fullName>
    </submittedName>
</protein>
<name>A0A835WDN9_CHLIN</name>
<proteinExistence type="predicted"/>
<accession>A0A835WDN9</accession>
<comment type="caution">
    <text evidence="2">The sequence shown here is derived from an EMBL/GenBank/DDBJ whole genome shotgun (WGS) entry which is preliminary data.</text>
</comment>
<keyword evidence="3" id="KW-1185">Reference proteome</keyword>
<evidence type="ECO:0000313" key="2">
    <source>
        <dbReference type="EMBL" id="KAG2445453.1"/>
    </source>
</evidence>
<evidence type="ECO:0000313" key="3">
    <source>
        <dbReference type="Proteomes" id="UP000650467"/>
    </source>
</evidence>
<feature type="region of interest" description="Disordered" evidence="1">
    <location>
        <begin position="32"/>
        <end position="59"/>
    </location>
</feature>